<evidence type="ECO:0000256" key="6">
    <source>
        <dbReference type="ARBA" id="ARBA00060793"/>
    </source>
</evidence>
<sequence length="188" mass="20884">MLKHNRIIIALSGATGIEYAVRMLKVLKVQGIETHLIVSKPAEMTREYETAYRSQEIKSLAHSYYANADIGAKIASGSYPTDGMIIIPSSTKTLAEIANGIGDSLIARAADVVLKERRKLIICLRETPFSLIHIENMQKATLAGAIIMPPVPAFYHKPQTLDDIIDDFVYRTLDVFGLNLPQMKQWQG</sequence>
<keyword evidence="2 7" id="KW-0285">Flavoprotein</keyword>
<dbReference type="InterPro" id="IPR004507">
    <property type="entry name" value="UbiX-like"/>
</dbReference>
<dbReference type="Proteomes" id="UP000636949">
    <property type="component" value="Unassembled WGS sequence"/>
</dbReference>
<reference evidence="9" key="2">
    <citation type="submission" date="2020-09" db="EMBL/GenBank/DDBJ databases">
        <authorList>
            <person name="Sun Q."/>
            <person name="Zhou Y."/>
        </authorList>
    </citation>
    <scope>NUCLEOTIDE SEQUENCE</scope>
    <source>
        <strain evidence="9">CGMCC 1.15758</strain>
    </source>
</reference>
<evidence type="ECO:0000256" key="5">
    <source>
        <dbReference type="ARBA" id="ARBA00050612"/>
    </source>
</evidence>
<dbReference type="SUPFAM" id="SSF52507">
    <property type="entry name" value="Homo-oligomeric flavin-containing Cys decarboxylases, HFCD"/>
    <property type="match status" value="1"/>
</dbReference>
<keyword evidence="4 7" id="KW-0808">Transferase</keyword>
<dbReference type="Pfam" id="PF02441">
    <property type="entry name" value="Flavoprotein"/>
    <property type="match status" value="1"/>
</dbReference>
<keyword evidence="3 7" id="KW-0288">FMN</keyword>
<comment type="catalytic activity">
    <reaction evidence="5 7">
        <text>dimethylallyl phosphate + FMNH2 = prenylated FMNH2 + phosphate</text>
        <dbReference type="Rhea" id="RHEA:37743"/>
        <dbReference type="ChEBI" id="CHEBI:43474"/>
        <dbReference type="ChEBI" id="CHEBI:57618"/>
        <dbReference type="ChEBI" id="CHEBI:87467"/>
        <dbReference type="ChEBI" id="CHEBI:88052"/>
        <dbReference type="EC" id="2.5.1.129"/>
    </reaction>
</comment>
<evidence type="ECO:0000256" key="3">
    <source>
        <dbReference type="ARBA" id="ARBA00022643"/>
    </source>
</evidence>
<evidence type="ECO:0000256" key="2">
    <source>
        <dbReference type="ARBA" id="ARBA00022630"/>
    </source>
</evidence>
<dbReference type="NCBIfam" id="NF004685">
    <property type="entry name" value="PRK06029.1"/>
    <property type="match status" value="1"/>
</dbReference>
<evidence type="ECO:0000256" key="1">
    <source>
        <dbReference type="ARBA" id="ARBA00022602"/>
    </source>
</evidence>
<evidence type="ECO:0000313" key="9">
    <source>
        <dbReference type="EMBL" id="GGF95181.1"/>
    </source>
</evidence>
<dbReference type="RefSeq" id="WP_117002047.1">
    <property type="nucleotide sequence ID" value="NZ_QLIQ01000007.1"/>
</dbReference>
<comment type="caution">
    <text evidence="9">The sequence shown here is derived from an EMBL/GenBank/DDBJ whole genome shotgun (WGS) entry which is preliminary data.</text>
</comment>
<comment type="caution">
    <text evidence="7">Lacks conserved residue(s) required for the propagation of feature annotation.</text>
</comment>
<dbReference type="Gene3D" id="3.40.50.1950">
    <property type="entry name" value="Flavin prenyltransferase-like"/>
    <property type="match status" value="1"/>
</dbReference>
<accession>A0A8J2Z3I2</accession>
<dbReference type="InterPro" id="IPR036551">
    <property type="entry name" value="Flavin_trans-like"/>
</dbReference>
<feature type="binding site" evidence="7">
    <location>
        <position position="125"/>
    </location>
    <ligand>
        <name>FMN</name>
        <dbReference type="ChEBI" id="CHEBI:58210"/>
    </ligand>
</feature>
<dbReference type="EC" id="2.5.1.129" evidence="7"/>
<reference evidence="9" key="1">
    <citation type="journal article" date="2014" name="Int. J. Syst. Evol. Microbiol.">
        <title>Complete genome sequence of Corynebacterium casei LMG S-19264T (=DSM 44701T), isolated from a smear-ripened cheese.</title>
        <authorList>
            <consortium name="US DOE Joint Genome Institute (JGI-PGF)"/>
            <person name="Walter F."/>
            <person name="Albersmeier A."/>
            <person name="Kalinowski J."/>
            <person name="Ruckert C."/>
        </authorList>
    </citation>
    <scope>NUCLEOTIDE SEQUENCE</scope>
    <source>
        <strain evidence="9">CGMCC 1.15758</strain>
    </source>
</reference>
<keyword evidence="1 7" id="KW-0637">Prenyltransferase</keyword>
<dbReference type="NCBIfam" id="TIGR00421">
    <property type="entry name" value="ubiX_pad"/>
    <property type="match status" value="1"/>
</dbReference>
<feature type="binding site" evidence="7">
    <location>
        <position position="171"/>
    </location>
    <ligand>
        <name>dimethylallyl phosphate</name>
        <dbReference type="ChEBI" id="CHEBI:88052"/>
    </ligand>
</feature>
<comment type="similarity">
    <text evidence="6 7">Belongs to the UbiX/PAD1 family.</text>
</comment>
<evidence type="ECO:0000259" key="8">
    <source>
        <dbReference type="Pfam" id="PF02441"/>
    </source>
</evidence>
<evidence type="ECO:0000256" key="4">
    <source>
        <dbReference type="ARBA" id="ARBA00022679"/>
    </source>
</evidence>
<dbReference type="InterPro" id="IPR003382">
    <property type="entry name" value="Flavoprotein"/>
</dbReference>
<organism evidence="9 10">
    <name type="scientific">Cysteiniphilum litorale</name>
    <dbReference type="NCBI Taxonomy" id="2056700"/>
    <lineage>
        <taxon>Bacteria</taxon>
        <taxon>Pseudomonadati</taxon>
        <taxon>Pseudomonadota</taxon>
        <taxon>Gammaproteobacteria</taxon>
        <taxon>Thiotrichales</taxon>
        <taxon>Fastidiosibacteraceae</taxon>
        <taxon>Cysteiniphilum</taxon>
    </lineage>
</organism>
<name>A0A8J2Z3I2_9GAMM</name>
<dbReference type="FunFam" id="3.40.50.1950:FF:000001">
    <property type="entry name" value="Flavin prenyltransferase UbiX"/>
    <property type="match status" value="1"/>
</dbReference>
<proteinExistence type="inferred from homology"/>
<comment type="function">
    <text evidence="7">Flavin prenyltransferase that catalyzes the synthesis of the prenylated FMN cofactor (prenyl-FMN) for 4-hydroxy-3-polyprenylbenzoic acid decarboxylase UbiD. The prenyltransferase is metal-independent and links a dimethylallyl moiety from dimethylallyl monophosphate (DMAP) to the flavin N5 and C6 atoms of FMN.</text>
</comment>
<feature type="binding site" evidence="7">
    <location>
        <position position="39"/>
    </location>
    <ligand>
        <name>FMN</name>
        <dbReference type="ChEBI" id="CHEBI:58210"/>
    </ligand>
</feature>
<protein>
    <recommendedName>
        <fullName evidence="7">Flavin prenyltransferase UbiX</fullName>
        <ecNumber evidence="7">2.5.1.129</ecNumber>
    </recommendedName>
</protein>
<dbReference type="GO" id="GO:0106141">
    <property type="term" value="F:flavin prenyltransferase activity"/>
    <property type="evidence" value="ECO:0007669"/>
    <property type="project" value="UniProtKB-EC"/>
</dbReference>
<keyword evidence="10" id="KW-1185">Reference proteome</keyword>
<evidence type="ECO:0000313" key="10">
    <source>
        <dbReference type="Proteomes" id="UP000636949"/>
    </source>
</evidence>
<feature type="domain" description="Flavoprotein" evidence="8">
    <location>
        <begin position="6"/>
        <end position="166"/>
    </location>
</feature>
<feature type="binding site" evidence="7">
    <location>
        <begin position="13"/>
        <end position="15"/>
    </location>
    <ligand>
        <name>FMN</name>
        <dbReference type="ChEBI" id="CHEBI:58210"/>
    </ligand>
</feature>
<feature type="binding site" evidence="7">
    <location>
        <position position="155"/>
    </location>
    <ligand>
        <name>dimethylallyl phosphate</name>
        <dbReference type="ChEBI" id="CHEBI:88052"/>
    </ligand>
</feature>
<dbReference type="OrthoDB" id="9781577at2"/>
<evidence type="ECO:0000256" key="7">
    <source>
        <dbReference type="HAMAP-Rule" id="MF_01984"/>
    </source>
</evidence>
<dbReference type="HAMAP" id="MF_01984">
    <property type="entry name" value="ubiX_pad"/>
    <property type="match status" value="1"/>
</dbReference>
<dbReference type="EMBL" id="BMJS01000008">
    <property type="protein sequence ID" value="GGF95181.1"/>
    <property type="molecule type" value="Genomic_DNA"/>
</dbReference>
<gene>
    <name evidence="7" type="primary">ubiX</name>
    <name evidence="9" type="ORF">GCM10010995_10540</name>
</gene>
<feature type="binding site" evidence="7">
    <location>
        <begin position="90"/>
        <end position="93"/>
    </location>
    <ligand>
        <name>FMN</name>
        <dbReference type="ChEBI" id="CHEBI:58210"/>
    </ligand>
</feature>
<dbReference type="AlphaFoldDB" id="A0A8J2Z3I2"/>